<dbReference type="Proteomes" id="UP000283512">
    <property type="component" value="Unassembled WGS sequence"/>
</dbReference>
<evidence type="ECO:0000313" key="1">
    <source>
        <dbReference type="EMBL" id="RHH82936.1"/>
    </source>
</evidence>
<proteinExistence type="predicted"/>
<name>A0A414YA28_9BACE</name>
<accession>A0A414YA28</accession>
<organism evidence="1 2">
    <name type="scientific">Bacteroides caccae</name>
    <dbReference type="NCBI Taxonomy" id="47678"/>
    <lineage>
        <taxon>Bacteria</taxon>
        <taxon>Pseudomonadati</taxon>
        <taxon>Bacteroidota</taxon>
        <taxon>Bacteroidia</taxon>
        <taxon>Bacteroidales</taxon>
        <taxon>Bacteroidaceae</taxon>
        <taxon>Bacteroides</taxon>
    </lineage>
</organism>
<feature type="non-terminal residue" evidence="1">
    <location>
        <position position="1"/>
    </location>
</feature>
<gene>
    <name evidence="1" type="ORF">DW190_23115</name>
</gene>
<dbReference type="EMBL" id="QRKD01000079">
    <property type="protein sequence ID" value="RHH82936.1"/>
    <property type="molecule type" value="Genomic_DNA"/>
</dbReference>
<comment type="caution">
    <text evidence="1">The sequence shown here is derived from an EMBL/GenBank/DDBJ whole genome shotgun (WGS) entry which is preliminary data.</text>
</comment>
<protein>
    <submittedName>
        <fullName evidence="1">Excinuclease ABC subunit B</fullName>
    </submittedName>
</protein>
<evidence type="ECO:0000313" key="2">
    <source>
        <dbReference type="Proteomes" id="UP000283512"/>
    </source>
</evidence>
<dbReference type="AlphaFoldDB" id="A0A414YA28"/>
<sequence>RKRLSKYIFYSSFSLLTFATKK</sequence>
<reference evidence="1 2" key="1">
    <citation type="submission" date="2018-08" db="EMBL/GenBank/DDBJ databases">
        <title>A genome reference for cultivated species of the human gut microbiota.</title>
        <authorList>
            <person name="Zou Y."/>
            <person name="Xue W."/>
            <person name="Luo G."/>
        </authorList>
    </citation>
    <scope>NUCLEOTIDE SEQUENCE [LARGE SCALE GENOMIC DNA]</scope>
    <source>
        <strain evidence="1 2">AM16-49B</strain>
    </source>
</reference>